<proteinExistence type="predicted"/>
<organism evidence="2 3">
    <name type="scientific">Tieghemostelium lacteum</name>
    <name type="common">Slime mold</name>
    <name type="synonym">Dictyostelium lacteum</name>
    <dbReference type="NCBI Taxonomy" id="361077"/>
    <lineage>
        <taxon>Eukaryota</taxon>
        <taxon>Amoebozoa</taxon>
        <taxon>Evosea</taxon>
        <taxon>Eumycetozoa</taxon>
        <taxon>Dictyostelia</taxon>
        <taxon>Dictyosteliales</taxon>
        <taxon>Raperosteliaceae</taxon>
        <taxon>Tieghemostelium</taxon>
    </lineage>
</organism>
<dbReference type="PANTHER" id="PTHR33576:SF7">
    <property type="entry name" value="CARBOHYDRATE BINDING DOMAIN-CONTAINING PROTEIN"/>
    <property type="match status" value="1"/>
</dbReference>
<dbReference type="PANTHER" id="PTHR33576">
    <property type="entry name" value="CARBOHYDRATE BINDING DOMAIN-CONTAINING PROTEIN-RELATED"/>
    <property type="match status" value="1"/>
</dbReference>
<feature type="chain" id="PRO_5007593757" evidence="1">
    <location>
        <begin position="21"/>
        <end position="220"/>
    </location>
</feature>
<dbReference type="Pfam" id="PF11912">
    <property type="entry name" value="CfaA_B_C"/>
    <property type="match status" value="1"/>
</dbReference>
<evidence type="ECO:0000313" key="3">
    <source>
        <dbReference type="Proteomes" id="UP000076078"/>
    </source>
</evidence>
<sequence length="220" mass="24430">MIKYLTIALIATILLQVSIASWVTTVSYSDPDCTNEYGTGYAFPVNGCSLFANANYGIGIHEIPDNDTMNFGAYLLYPCSDWKGGPHAEAMVSAKMGECLPSFKLPASPWMTPFYYSLKVTDEPYIPDNSLFFKLYNAADSCSGGSYYFQYFSNGLITPESLFYDPYQMNCTSTGKPNICRMKGENCIEKIQVGGCNQWYQTNGIFFNIKCNLDSSSSSN</sequence>
<comment type="caution">
    <text evidence="2">The sequence shown here is derived from an EMBL/GenBank/DDBJ whole genome shotgun (WGS) entry which is preliminary data.</text>
</comment>
<evidence type="ECO:0000256" key="1">
    <source>
        <dbReference type="SAM" id="SignalP"/>
    </source>
</evidence>
<dbReference type="InterPro" id="IPR021837">
    <property type="entry name" value="CfaA/B/C"/>
</dbReference>
<dbReference type="AlphaFoldDB" id="A0A152A919"/>
<accession>A0A152A919</accession>
<dbReference type="EMBL" id="LODT01000001">
    <property type="protein sequence ID" value="KYR02722.1"/>
    <property type="molecule type" value="Genomic_DNA"/>
</dbReference>
<keyword evidence="3" id="KW-1185">Reference proteome</keyword>
<name>A0A152A919_TIELA</name>
<evidence type="ECO:0000313" key="2">
    <source>
        <dbReference type="EMBL" id="KYR02722.1"/>
    </source>
</evidence>
<dbReference type="InParanoid" id="A0A152A919"/>
<feature type="signal peptide" evidence="1">
    <location>
        <begin position="1"/>
        <end position="20"/>
    </location>
</feature>
<keyword evidence="1" id="KW-0732">Signal</keyword>
<keyword evidence="2" id="KW-0378">Hydrolase</keyword>
<dbReference type="GO" id="GO:0016787">
    <property type="term" value="F:hydrolase activity"/>
    <property type="evidence" value="ECO:0007669"/>
    <property type="project" value="UniProtKB-KW"/>
</dbReference>
<protein>
    <submittedName>
        <fullName evidence="2">Glycoside hydrolase family 20 protein</fullName>
    </submittedName>
</protein>
<gene>
    <name evidence="2" type="ORF">DLAC_00186</name>
</gene>
<dbReference type="Proteomes" id="UP000076078">
    <property type="component" value="Unassembled WGS sequence"/>
</dbReference>
<reference evidence="2 3" key="1">
    <citation type="submission" date="2015-12" db="EMBL/GenBank/DDBJ databases">
        <title>Dictyostelia acquired genes for synthesis and detection of signals that induce cell-type specialization by lateral gene transfer from prokaryotes.</title>
        <authorList>
            <person name="Gloeckner G."/>
            <person name="Schaap P."/>
        </authorList>
    </citation>
    <scope>NUCLEOTIDE SEQUENCE [LARGE SCALE GENOMIC DNA]</scope>
    <source>
        <strain evidence="2 3">TK</strain>
    </source>
</reference>